<feature type="region of interest" description="Disordered" evidence="4">
    <location>
        <begin position="34"/>
        <end position="80"/>
    </location>
</feature>
<accession>A0ABZ3NNQ2</accession>
<dbReference type="Pfam" id="PF07686">
    <property type="entry name" value="V-set"/>
    <property type="match status" value="1"/>
</dbReference>
<feature type="domain" description="Ig-like" evidence="6">
    <location>
        <begin position="115"/>
        <end position="193"/>
    </location>
</feature>
<keyword evidence="8" id="KW-1185">Reference proteome</keyword>
<dbReference type="Ensembl" id="ENSRNOT00000029092.8">
    <property type="protein sequence ID" value="ENSRNOP00000032877.6"/>
    <property type="gene ID" value="ENSRNOG00000036726.6"/>
</dbReference>
<dbReference type="PANTHER" id="PTHR11860:SF89">
    <property type="entry name" value="CMRF35-LIKE MOLECULE 2"/>
    <property type="match status" value="1"/>
</dbReference>
<dbReference type="InterPro" id="IPR013106">
    <property type="entry name" value="Ig_V-set"/>
</dbReference>
<dbReference type="CDD" id="cd05716">
    <property type="entry name" value="IgV_pIgR_like"/>
    <property type="match status" value="1"/>
</dbReference>
<dbReference type="InterPro" id="IPR036179">
    <property type="entry name" value="Ig-like_dom_sf"/>
</dbReference>
<dbReference type="eggNOG" id="ENOG502SRT9">
    <property type="taxonomic scope" value="Eukaryota"/>
</dbReference>
<reference evidence="7" key="2">
    <citation type="submission" date="2025-08" db="UniProtKB">
        <authorList>
            <consortium name="Ensembl"/>
        </authorList>
    </citation>
    <scope>IDENTIFICATION</scope>
    <source>
        <strain evidence="7">Brown Norway</strain>
    </source>
</reference>
<dbReference type="Bgee" id="ENSRNOG00000036726">
    <property type="expression patterns" value="Expressed in heart and 13 other cell types or tissues"/>
</dbReference>
<dbReference type="PROSITE" id="PS50835">
    <property type="entry name" value="IG_LIKE"/>
    <property type="match status" value="1"/>
</dbReference>
<comment type="subcellular location">
    <subcellularLocation>
        <location evidence="1">Cell membrane</location>
        <topology evidence="1">Single-pass membrane protein</topology>
    </subcellularLocation>
</comment>
<dbReference type="RGD" id="1585137">
    <property type="gene designation" value="Cd300e"/>
</dbReference>
<dbReference type="SUPFAM" id="SSF48726">
    <property type="entry name" value="Immunoglobulin"/>
    <property type="match status" value="1"/>
</dbReference>
<sequence length="290" mass="32648">MLIIMGVKATKFQFACLQFSFFWEAVVSTPEMRKKQKKPNCKGENRDMRKHLGQLQEPPSPSFGRGSREASSDLEFSGDGTQRGRSMWLSIGLFLLCFQGCLSLTGPGSVSGYVGGSLRVQCQYAQSYKGYTKYWCRGPHDKGCKSIVETDGSEREKKNGRVSIRDHAGNSTITVTMENLSEDDAGSYWCKIQTVFIWDFLSRDPSVRVKVHVFPATTPMETTLPAITPFLPLVDPGQNLRIRSSTMLIFQLWSLLSSVHFQVLVFLKLPLFLSMLCAIFWVSRKIPEGM</sequence>
<dbReference type="InterPro" id="IPR013783">
    <property type="entry name" value="Ig-like_fold"/>
</dbReference>
<gene>
    <name evidence="7 9" type="primary">Cd300e</name>
</gene>
<evidence type="ECO:0000313" key="7">
    <source>
        <dbReference type="Ensembl" id="ENSRNOP00000032877.6"/>
    </source>
</evidence>
<keyword evidence="2 5" id="KW-0812">Transmembrane</keyword>
<dbReference type="OrthoDB" id="8865476at2759"/>
<reference evidence="7" key="1">
    <citation type="submission" date="2024-01" db="EMBL/GenBank/DDBJ databases">
        <title>GRCr8: a new rat reference genome assembly contstructed from accurate long reads and long range scaffolding.</title>
        <authorList>
            <person name="Doris P.A."/>
            <person name="Kalbfleisch T."/>
            <person name="Li K."/>
            <person name="Howe K."/>
            <person name="Wood J."/>
        </authorList>
    </citation>
    <scope>NUCLEOTIDE SEQUENCE [LARGE SCALE GENOMIC DNA]</scope>
    <source>
        <strain evidence="7">Brown Norway</strain>
    </source>
</reference>
<dbReference type="InterPro" id="IPR007110">
    <property type="entry name" value="Ig-like_dom"/>
</dbReference>
<dbReference type="Gene3D" id="2.60.40.10">
    <property type="entry name" value="Immunoglobulins"/>
    <property type="match status" value="1"/>
</dbReference>
<dbReference type="PANTHER" id="PTHR11860">
    <property type="entry name" value="POLYMERIC-IMMUNOGLOBULIN RECEPTOR"/>
    <property type="match status" value="1"/>
</dbReference>
<dbReference type="SMART" id="SM00409">
    <property type="entry name" value="IG"/>
    <property type="match status" value="1"/>
</dbReference>
<dbReference type="PaxDb" id="10116-ENSRNOP00000032877"/>
<name>A0ABZ3NNQ2_RAT</name>
<protein>
    <submittedName>
        <fullName evidence="7">Cd300e molecule</fullName>
    </submittedName>
</protein>
<dbReference type="InterPro" id="IPR003599">
    <property type="entry name" value="Ig_sub"/>
</dbReference>
<evidence type="ECO:0000259" key="6">
    <source>
        <dbReference type="PROSITE" id="PS50835"/>
    </source>
</evidence>
<evidence type="ECO:0000313" key="9">
    <source>
        <dbReference type="RGD" id="1585137"/>
    </source>
</evidence>
<evidence type="ECO:0000256" key="4">
    <source>
        <dbReference type="SAM" id="MobiDB-lite"/>
    </source>
</evidence>
<keyword evidence="3 5" id="KW-0472">Membrane</keyword>
<dbReference type="Proteomes" id="UP000002494">
    <property type="component" value="Chromosome 10"/>
</dbReference>
<proteinExistence type="predicted"/>
<dbReference type="GeneTree" id="ENSGT00940000162923"/>
<keyword evidence="5" id="KW-1133">Transmembrane helix</keyword>
<evidence type="ECO:0000256" key="2">
    <source>
        <dbReference type="ARBA" id="ARBA00022692"/>
    </source>
</evidence>
<evidence type="ECO:0000256" key="1">
    <source>
        <dbReference type="ARBA" id="ARBA00004162"/>
    </source>
</evidence>
<dbReference type="STRING" id="10116.ENSRNOP00000032877"/>
<reference evidence="7" key="3">
    <citation type="submission" date="2025-09" db="UniProtKB">
        <authorList>
            <consortium name="Ensembl"/>
        </authorList>
    </citation>
    <scope>IDENTIFICATION</scope>
    <source>
        <strain evidence="7">Brown Norway</strain>
    </source>
</reference>
<evidence type="ECO:0000313" key="8">
    <source>
        <dbReference type="Proteomes" id="UP000002494"/>
    </source>
</evidence>
<organism evidence="7 8">
    <name type="scientific">Rattus norvegicus</name>
    <name type="common">Rat</name>
    <dbReference type="NCBI Taxonomy" id="10116"/>
    <lineage>
        <taxon>Eukaryota</taxon>
        <taxon>Metazoa</taxon>
        <taxon>Chordata</taxon>
        <taxon>Craniata</taxon>
        <taxon>Vertebrata</taxon>
        <taxon>Euteleostomi</taxon>
        <taxon>Mammalia</taxon>
        <taxon>Eutheria</taxon>
        <taxon>Euarchontoglires</taxon>
        <taxon>Glires</taxon>
        <taxon>Rodentia</taxon>
        <taxon>Myomorpha</taxon>
        <taxon>Muroidea</taxon>
        <taxon>Muridae</taxon>
        <taxon>Murinae</taxon>
        <taxon>Rattus</taxon>
    </lineage>
</organism>
<evidence type="ECO:0000256" key="3">
    <source>
        <dbReference type="ARBA" id="ARBA00023136"/>
    </source>
</evidence>
<feature type="transmembrane region" description="Helical" evidence="5">
    <location>
        <begin position="259"/>
        <end position="282"/>
    </location>
</feature>
<dbReference type="HOGENOM" id="CLU_051023_3_0_1"/>
<dbReference type="InterPro" id="IPR050671">
    <property type="entry name" value="CD300_family_receptors"/>
</dbReference>
<evidence type="ECO:0000256" key="5">
    <source>
        <dbReference type="SAM" id="Phobius"/>
    </source>
</evidence>